<proteinExistence type="predicted"/>
<feature type="region of interest" description="Disordered" evidence="1">
    <location>
        <begin position="1"/>
        <end position="20"/>
    </location>
</feature>
<accession>A0A8H4UHX4</accession>
<name>A0A8H4UHX4_9HYPO</name>
<sequence length="436" mass="50381">MTSSAPAPMPPQHGQQGGRPLYKKEDCCQVCIALETGGSRNFHGWLQAHDALQLWQHKLEPEHVRYKDAVQRSEEVYQLYLARDKDIIASHLYFQARKGKSDAEMTPTEKAVRDTIPLAAAKVAEAHAANAGYERVHRNRLMDDTSGRNPYLSQWIVCEDLVTEAKTSIRVTTSAALRHSRWFLGRQGGTYIFQYRSTMNMGDPFMGSMPNTLNPDNFNYVGQVPRWKWEHMFRLAQLEYPVVNLFVQMVQYTAGREHPILYPKLEKIRHCRQLTADNFEAALEAWHHCFKDISPRIFMRNLFTSHPLIQEAAYILNALAQQQEVVYQHQRHFTSIVGMATGQRLVDIGPEFLKQLEECAWNCLRSGDDSHVMVYNDCEKSDVKNPELTFCVQNIYSFYRQQPHQADPLNPDVRHNYVEIAPELIESARTYRIKNP</sequence>
<protein>
    <submittedName>
        <fullName evidence="2">Uncharacterized protein</fullName>
    </submittedName>
</protein>
<dbReference type="Proteomes" id="UP000635477">
    <property type="component" value="Unassembled WGS sequence"/>
</dbReference>
<dbReference type="AlphaFoldDB" id="A0A8H4UHX4"/>
<evidence type="ECO:0000313" key="2">
    <source>
        <dbReference type="EMBL" id="KAF4976954.1"/>
    </source>
</evidence>
<comment type="caution">
    <text evidence="2">The sequence shown here is derived from an EMBL/GenBank/DDBJ whole genome shotgun (WGS) entry which is preliminary data.</text>
</comment>
<reference evidence="2" key="1">
    <citation type="journal article" date="2020" name="BMC Genomics">
        <title>Correction to: Identification and distribution of gene clusters required for synthesis of sphingolipid metabolism inhibitors in diverse species of the filamentous fungus Fusarium.</title>
        <authorList>
            <person name="Kim H.S."/>
            <person name="Lohmar J.M."/>
            <person name="Busman M."/>
            <person name="Brown D.W."/>
            <person name="Naumann T.A."/>
            <person name="Divon H.H."/>
            <person name="Lysoe E."/>
            <person name="Uhlig S."/>
            <person name="Proctor R.H."/>
        </authorList>
    </citation>
    <scope>NUCLEOTIDE SEQUENCE</scope>
    <source>
        <strain evidence="2">NRRL 22465</strain>
    </source>
</reference>
<reference evidence="2" key="2">
    <citation type="submission" date="2020-05" db="EMBL/GenBank/DDBJ databases">
        <authorList>
            <person name="Kim H.-S."/>
            <person name="Proctor R.H."/>
            <person name="Brown D.W."/>
        </authorList>
    </citation>
    <scope>NUCLEOTIDE SEQUENCE</scope>
    <source>
        <strain evidence="2">NRRL 22465</strain>
    </source>
</reference>
<dbReference type="OrthoDB" id="4836723at2759"/>
<evidence type="ECO:0000256" key="1">
    <source>
        <dbReference type="SAM" id="MobiDB-lite"/>
    </source>
</evidence>
<dbReference type="EMBL" id="JABEYC010000472">
    <property type="protein sequence ID" value="KAF4976954.1"/>
    <property type="molecule type" value="Genomic_DNA"/>
</dbReference>
<organism evidence="2 3">
    <name type="scientific">Fusarium zealandicum</name>
    <dbReference type="NCBI Taxonomy" id="1053134"/>
    <lineage>
        <taxon>Eukaryota</taxon>
        <taxon>Fungi</taxon>
        <taxon>Dikarya</taxon>
        <taxon>Ascomycota</taxon>
        <taxon>Pezizomycotina</taxon>
        <taxon>Sordariomycetes</taxon>
        <taxon>Hypocreomycetidae</taxon>
        <taxon>Hypocreales</taxon>
        <taxon>Nectriaceae</taxon>
        <taxon>Fusarium</taxon>
        <taxon>Fusarium staphyleae species complex</taxon>
    </lineage>
</organism>
<keyword evidence="3" id="KW-1185">Reference proteome</keyword>
<evidence type="ECO:0000313" key="3">
    <source>
        <dbReference type="Proteomes" id="UP000635477"/>
    </source>
</evidence>
<gene>
    <name evidence="2" type="ORF">FZEAL_6447</name>
</gene>